<protein>
    <recommendedName>
        <fullName evidence="1">diguanylate cyclase</fullName>
        <ecNumber evidence="1">2.7.7.65</ecNumber>
    </recommendedName>
</protein>
<dbReference type="Gene3D" id="3.30.70.270">
    <property type="match status" value="1"/>
</dbReference>
<dbReference type="FunFam" id="3.30.70.270:FF:000001">
    <property type="entry name" value="Diguanylate cyclase domain protein"/>
    <property type="match status" value="1"/>
</dbReference>
<accession>A0A7C9GQQ8</accession>
<dbReference type="InterPro" id="IPR000160">
    <property type="entry name" value="GGDEF_dom"/>
</dbReference>
<dbReference type="SMART" id="SM00267">
    <property type="entry name" value="GGDEF"/>
    <property type="match status" value="1"/>
</dbReference>
<dbReference type="CDD" id="cd01949">
    <property type="entry name" value="GGDEF"/>
    <property type="match status" value="1"/>
</dbReference>
<reference evidence="3 4" key="1">
    <citation type="submission" date="2019-09" db="EMBL/GenBank/DDBJ databases">
        <title>Polymorphobacter sp. isolated from a lake in China.</title>
        <authorList>
            <person name="Liu Z."/>
        </authorList>
    </citation>
    <scope>NUCLEOTIDE SEQUENCE [LARGE SCALE GENOMIC DNA]</scope>
    <source>
        <strain evidence="3 4">D40P</strain>
    </source>
</reference>
<sequence>MRSHDETSDGNGHMTIRIGFVGCRGTDSFDLGESLRPLIPVGCDLVLMTIPEALEMVEAGCLTLVIVALDSGCWRDSVTMMTDLHAVGQRCGAVVFGLVPRDDPAALVRAFDLGVADVAAMPICTHEVRARLAARVRRRMVAAARAAEMRAAWRLAVIDPLTGLFNRQHLETILPAAIDSARAGDRPLAVLMVDLDSLKPFNDRWGHAAGDRMLRNVADALTANLRASDTVARLGGDEMAVVMPDTDIETARRIAARLVTVVAALKLGKDNVAITISVGMTTLVEATDDAETLLLRADTALYHAKQNGRNRVAEAA</sequence>
<dbReference type="InterPro" id="IPR043128">
    <property type="entry name" value="Rev_trsase/Diguanyl_cyclase"/>
</dbReference>
<dbReference type="PANTHER" id="PTHR45138:SF24">
    <property type="entry name" value="DIGUANYLATE CYCLASE DGCC-RELATED"/>
    <property type="match status" value="1"/>
</dbReference>
<dbReference type="GO" id="GO:0005886">
    <property type="term" value="C:plasma membrane"/>
    <property type="evidence" value="ECO:0007669"/>
    <property type="project" value="TreeGrafter"/>
</dbReference>
<dbReference type="AlphaFoldDB" id="A0A7C9GQQ8"/>
<dbReference type="PANTHER" id="PTHR45138">
    <property type="entry name" value="REGULATORY COMPONENTS OF SENSORY TRANSDUCTION SYSTEM"/>
    <property type="match status" value="1"/>
</dbReference>
<name>A0A7C9GQQ8_9SPHN</name>
<evidence type="ECO:0000256" key="1">
    <source>
        <dbReference type="ARBA" id="ARBA00012528"/>
    </source>
</evidence>
<proteinExistence type="predicted"/>
<dbReference type="Proteomes" id="UP000481327">
    <property type="component" value="Unassembled WGS sequence"/>
</dbReference>
<evidence type="ECO:0000313" key="3">
    <source>
        <dbReference type="EMBL" id="MQT17830.1"/>
    </source>
</evidence>
<dbReference type="SUPFAM" id="SSF52172">
    <property type="entry name" value="CheY-like"/>
    <property type="match status" value="1"/>
</dbReference>
<dbReference type="SUPFAM" id="SSF55073">
    <property type="entry name" value="Nucleotide cyclase"/>
    <property type="match status" value="1"/>
</dbReference>
<dbReference type="OrthoDB" id="384661at2"/>
<dbReference type="GO" id="GO:1902201">
    <property type="term" value="P:negative regulation of bacterial-type flagellum-dependent cell motility"/>
    <property type="evidence" value="ECO:0007669"/>
    <property type="project" value="TreeGrafter"/>
</dbReference>
<evidence type="ECO:0000259" key="2">
    <source>
        <dbReference type="PROSITE" id="PS50887"/>
    </source>
</evidence>
<feature type="domain" description="GGDEF" evidence="2">
    <location>
        <begin position="186"/>
        <end position="316"/>
    </location>
</feature>
<dbReference type="GO" id="GO:0043709">
    <property type="term" value="P:cell adhesion involved in single-species biofilm formation"/>
    <property type="evidence" value="ECO:0007669"/>
    <property type="project" value="TreeGrafter"/>
</dbReference>
<dbReference type="Pfam" id="PF00990">
    <property type="entry name" value="GGDEF"/>
    <property type="match status" value="1"/>
</dbReference>
<comment type="caution">
    <text evidence="3">The sequence shown here is derived from an EMBL/GenBank/DDBJ whole genome shotgun (WGS) entry which is preliminary data.</text>
</comment>
<dbReference type="GO" id="GO:0052621">
    <property type="term" value="F:diguanylate cyclase activity"/>
    <property type="evidence" value="ECO:0007669"/>
    <property type="project" value="UniProtKB-EC"/>
</dbReference>
<dbReference type="EC" id="2.7.7.65" evidence="1"/>
<dbReference type="EMBL" id="WIOL01000004">
    <property type="protein sequence ID" value="MQT17830.1"/>
    <property type="molecule type" value="Genomic_DNA"/>
</dbReference>
<gene>
    <name evidence="3" type="ORF">F3168_11240</name>
</gene>
<dbReference type="InterPro" id="IPR050469">
    <property type="entry name" value="Diguanylate_Cyclase"/>
</dbReference>
<organism evidence="3 4">
    <name type="scientific">Sandarakinorhabdus fusca</name>
    <dbReference type="NCBI Taxonomy" id="1439888"/>
    <lineage>
        <taxon>Bacteria</taxon>
        <taxon>Pseudomonadati</taxon>
        <taxon>Pseudomonadota</taxon>
        <taxon>Alphaproteobacteria</taxon>
        <taxon>Sphingomonadales</taxon>
        <taxon>Sphingosinicellaceae</taxon>
        <taxon>Sandarakinorhabdus</taxon>
    </lineage>
</organism>
<evidence type="ECO:0000313" key="4">
    <source>
        <dbReference type="Proteomes" id="UP000481327"/>
    </source>
</evidence>
<dbReference type="PROSITE" id="PS50887">
    <property type="entry name" value="GGDEF"/>
    <property type="match status" value="1"/>
</dbReference>
<keyword evidence="4" id="KW-1185">Reference proteome</keyword>
<dbReference type="InterPro" id="IPR029787">
    <property type="entry name" value="Nucleotide_cyclase"/>
</dbReference>
<dbReference type="InterPro" id="IPR011006">
    <property type="entry name" value="CheY-like_superfamily"/>
</dbReference>
<dbReference type="NCBIfam" id="TIGR00254">
    <property type="entry name" value="GGDEF"/>
    <property type="match status" value="1"/>
</dbReference>